<organism evidence="1">
    <name type="scientific">mine drainage metagenome</name>
    <dbReference type="NCBI Taxonomy" id="410659"/>
    <lineage>
        <taxon>unclassified sequences</taxon>
        <taxon>metagenomes</taxon>
        <taxon>ecological metagenomes</taxon>
    </lineage>
</organism>
<reference evidence="1" key="2">
    <citation type="journal article" date="2014" name="ISME J.">
        <title>Microbial stratification in low pH oxic and suboxic macroscopic growths along an acid mine drainage.</title>
        <authorList>
            <person name="Mendez-Garcia C."/>
            <person name="Mesa V."/>
            <person name="Sprenger R.R."/>
            <person name="Richter M."/>
            <person name="Diez M.S."/>
            <person name="Solano J."/>
            <person name="Bargiela R."/>
            <person name="Golyshina O.V."/>
            <person name="Manteca A."/>
            <person name="Ramos J.L."/>
            <person name="Gallego J.R."/>
            <person name="Llorente I."/>
            <person name="Martins Dos Santos V.A."/>
            <person name="Jensen O.N."/>
            <person name="Pelaez A.I."/>
            <person name="Sanchez J."/>
            <person name="Ferrer M."/>
        </authorList>
    </citation>
    <scope>NUCLEOTIDE SEQUENCE</scope>
</reference>
<gene>
    <name evidence="1" type="ORF">B1A_15151</name>
</gene>
<evidence type="ECO:0000313" key="1">
    <source>
        <dbReference type="EMBL" id="EQD44309.1"/>
    </source>
</evidence>
<name>T1AUE9_9ZZZZ</name>
<feature type="non-terminal residue" evidence="1">
    <location>
        <position position="1"/>
    </location>
</feature>
<protein>
    <submittedName>
        <fullName evidence="1">Transposase, Rhodopirellula-type</fullName>
    </submittedName>
</protein>
<dbReference type="AlphaFoldDB" id="T1AUE9"/>
<comment type="caution">
    <text evidence="1">The sequence shown here is derived from an EMBL/GenBank/DDBJ whole genome shotgun (WGS) entry which is preliminary data.</text>
</comment>
<sequence length="90" mass="10070">DLEALLEPVTIGDPQSPLRWTTKSTRSLANELKDKGHQTSHSMLADLLHELDYSLQSNRKNLEGTQHADRNAQFELGVAPLEGLIRLPLE</sequence>
<reference evidence="1" key="1">
    <citation type="submission" date="2013-08" db="EMBL/GenBank/DDBJ databases">
        <authorList>
            <person name="Mendez C."/>
            <person name="Richter M."/>
            <person name="Ferrer M."/>
            <person name="Sanchez J."/>
        </authorList>
    </citation>
    <scope>NUCLEOTIDE SEQUENCE</scope>
</reference>
<proteinExistence type="predicted"/>
<dbReference type="EMBL" id="AUZX01011117">
    <property type="protein sequence ID" value="EQD44309.1"/>
    <property type="molecule type" value="Genomic_DNA"/>
</dbReference>
<dbReference type="InterPro" id="IPR011518">
    <property type="entry name" value="Transposase_36"/>
</dbReference>
<dbReference type="Pfam" id="PF07592">
    <property type="entry name" value="DDE_Tnp_ISAZ013"/>
    <property type="match status" value="1"/>
</dbReference>
<accession>T1AUE9</accession>